<sequence length="308" mass="34682">MPLLFLNEKSCGTGCDPMSADHAMTEFAKAVVAVLREDRSGTVLVSDVPLTSLAIAEGYPIGKWIGNPRNRDYWQRLRLMQSKSPFRSVFPDGEDWLDVEYRHSGLRVGGLGGAHLMDGLGVSLPVDACWDATVLQLDCEQLVELPNGELAEQTDEVEVRHLSAERHVEEHRSWIKSTLGAAVLSGAHLWEKRSDLFPHLRFLARVEADLRGLPQVWVGPVRRRLAELEEAVAEWHTDRGPEGPQWRSWVTGEHQQRRMACWFADPGEESQLYDTHARFTPDEGRIHFRVISDDGTVCIGYLGRKLGI</sequence>
<dbReference type="Proteomes" id="UP001614394">
    <property type="component" value="Unassembled WGS sequence"/>
</dbReference>
<organism evidence="1 2">
    <name type="scientific">Streptomyces fildesensis</name>
    <dbReference type="NCBI Taxonomy" id="375757"/>
    <lineage>
        <taxon>Bacteria</taxon>
        <taxon>Bacillati</taxon>
        <taxon>Actinomycetota</taxon>
        <taxon>Actinomycetes</taxon>
        <taxon>Kitasatosporales</taxon>
        <taxon>Streptomycetaceae</taxon>
        <taxon>Streptomyces</taxon>
    </lineage>
</organism>
<protein>
    <submittedName>
        <fullName evidence="1">Uncharacterized protein</fullName>
    </submittedName>
</protein>
<dbReference type="RefSeq" id="WP_399658335.1">
    <property type="nucleotide sequence ID" value="NZ_JBITYG010000021.1"/>
</dbReference>
<gene>
    <name evidence="1" type="ORF">ACIGXA_39790</name>
</gene>
<evidence type="ECO:0000313" key="2">
    <source>
        <dbReference type="Proteomes" id="UP001614394"/>
    </source>
</evidence>
<accession>A0ABW8CJM9</accession>
<name>A0ABW8CJM9_9ACTN</name>
<dbReference type="EMBL" id="JBITYG010000021">
    <property type="protein sequence ID" value="MFI9106657.1"/>
    <property type="molecule type" value="Genomic_DNA"/>
</dbReference>
<reference evidence="1 2" key="1">
    <citation type="submission" date="2024-10" db="EMBL/GenBank/DDBJ databases">
        <title>The Natural Products Discovery Center: Release of the First 8490 Sequenced Strains for Exploring Actinobacteria Biosynthetic Diversity.</title>
        <authorList>
            <person name="Kalkreuter E."/>
            <person name="Kautsar S.A."/>
            <person name="Yang D."/>
            <person name="Bader C.D."/>
            <person name="Teijaro C.N."/>
            <person name="Fluegel L."/>
            <person name="Davis C.M."/>
            <person name="Simpson J.R."/>
            <person name="Lauterbach L."/>
            <person name="Steele A.D."/>
            <person name="Gui C."/>
            <person name="Meng S."/>
            <person name="Li G."/>
            <person name="Viehrig K."/>
            <person name="Ye F."/>
            <person name="Su P."/>
            <person name="Kiefer A.F."/>
            <person name="Nichols A."/>
            <person name="Cepeda A.J."/>
            <person name="Yan W."/>
            <person name="Fan B."/>
            <person name="Jiang Y."/>
            <person name="Adhikari A."/>
            <person name="Zheng C.-J."/>
            <person name="Schuster L."/>
            <person name="Cowan T.M."/>
            <person name="Smanski M.J."/>
            <person name="Chevrette M.G."/>
            <person name="De Carvalho L.P.S."/>
            <person name="Shen B."/>
        </authorList>
    </citation>
    <scope>NUCLEOTIDE SEQUENCE [LARGE SCALE GENOMIC DNA]</scope>
    <source>
        <strain evidence="1 2">NPDC053399</strain>
    </source>
</reference>
<evidence type="ECO:0000313" key="1">
    <source>
        <dbReference type="EMBL" id="MFI9106657.1"/>
    </source>
</evidence>
<proteinExistence type="predicted"/>
<keyword evidence="2" id="KW-1185">Reference proteome</keyword>
<comment type="caution">
    <text evidence="1">The sequence shown here is derived from an EMBL/GenBank/DDBJ whole genome shotgun (WGS) entry which is preliminary data.</text>
</comment>